<dbReference type="EMBL" id="JARBHB010000004">
    <property type="protein sequence ID" value="KAJ8887465.1"/>
    <property type="molecule type" value="Genomic_DNA"/>
</dbReference>
<proteinExistence type="predicted"/>
<keyword evidence="2" id="KW-1185">Reference proteome</keyword>
<evidence type="ECO:0000313" key="2">
    <source>
        <dbReference type="Proteomes" id="UP001159363"/>
    </source>
</evidence>
<evidence type="ECO:0000313" key="1">
    <source>
        <dbReference type="EMBL" id="KAJ8887465.1"/>
    </source>
</evidence>
<reference evidence="1 2" key="1">
    <citation type="submission" date="2023-02" db="EMBL/GenBank/DDBJ databases">
        <title>LHISI_Scaffold_Assembly.</title>
        <authorList>
            <person name="Stuart O.P."/>
            <person name="Cleave R."/>
            <person name="Magrath M.J.L."/>
            <person name="Mikheyev A.S."/>
        </authorList>
    </citation>
    <scope>NUCLEOTIDE SEQUENCE [LARGE SCALE GENOMIC DNA]</scope>
    <source>
        <strain evidence="1">Daus_M_001</strain>
        <tissue evidence="1">Leg muscle</tissue>
    </source>
</reference>
<protein>
    <submittedName>
        <fullName evidence="1">Uncharacterized protein</fullName>
    </submittedName>
</protein>
<organism evidence="1 2">
    <name type="scientific">Dryococelus australis</name>
    <dbReference type="NCBI Taxonomy" id="614101"/>
    <lineage>
        <taxon>Eukaryota</taxon>
        <taxon>Metazoa</taxon>
        <taxon>Ecdysozoa</taxon>
        <taxon>Arthropoda</taxon>
        <taxon>Hexapoda</taxon>
        <taxon>Insecta</taxon>
        <taxon>Pterygota</taxon>
        <taxon>Neoptera</taxon>
        <taxon>Polyneoptera</taxon>
        <taxon>Phasmatodea</taxon>
        <taxon>Verophasmatodea</taxon>
        <taxon>Anareolatae</taxon>
        <taxon>Phasmatidae</taxon>
        <taxon>Eurycanthinae</taxon>
        <taxon>Dryococelus</taxon>
    </lineage>
</organism>
<comment type="caution">
    <text evidence="1">The sequence shown here is derived from an EMBL/GenBank/DDBJ whole genome shotgun (WGS) entry which is preliminary data.</text>
</comment>
<dbReference type="Proteomes" id="UP001159363">
    <property type="component" value="Chromosome X"/>
</dbReference>
<sequence length="406" mass="45755">MAKLLKKLQIKNLQTTAYNPACKCLTEQINKVLSQQLTSCANKDPTHWDEYVLGHTVMGTVSLVLFLSQIAPGDQLYRTHAGVYFQELFPQLHYEETMPLVYSILLQQPSVPTKLQAWLHSACATRNSTVCVNAQEPHKVFSAMTTSIVDKFLNELSVSNQIKCGIKFPGDVASWCCDILTSRHLKSLMSNDEMLAIQLNELQNNRNGFITIQRWPGLTGTFPTLSGPRSAHARTYCFLRMEDHAVITTSKDCQAEQEHWVEAGLGNQNLDCVMCFFLEDISAVIAAGLVTRPEDGSCNDAKEEESNAAQPKSHDYTCETPPECARESRECHRHHTQKGIHHEEGICVSDKCARCKGKKAQHLPCEYKALVNVSRSGHIRKFRKVEVHLNPSCQPWLFTVRQRQLT</sequence>
<accession>A0ABQ9HT58</accession>
<name>A0ABQ9HT58_9NEOP</name>
<gene>
    <name evidence="1" type="ORF">PR048_013680</name>
</gene>